<protein>
    <recommendedName>
        <fullName evidence="3">DUF4145 domain-containing protein</fullName>
    </recommendedName>
</protein>
<organism evidence="1 2">
    <name type="scientific">Micromonospora fulviviridis</name>
    <dbReference type="NCBI Taxonomy" id="47860"/>
    <lineage>
        <taxon>Bacteria</taxon>
        <taxon>Bacillati</taxon>
        <taxon>Actinomycetota</taxon>
        <taxon>Actinomycetes</taxon>
        <taxon>Micromonosporales</taxon>
        <taxon>Micromonosporaceae</taxon>
        <taxon>Micromonospora</taxon>
    </lineage>
</organism>
<reference evidence="1 2" key="1">
    <citation type="submission" date="2024-06" db="EMBL/GenBank/DDBJ databases">
        <title>The Natural Products Discovery Center: Release of the First 8490 Sequenced Strains for Exploring Actinobacteria Biosynthetic Diversity.</title>
        <authorList>
            <person name="Kalkreuter E."/>
            <person name="Kautsar S.A."/>
            <person name="Yang D."/>
            <person name="Bader C.D."/>
            <person name="Teijaro C.N."/>
            <person name="Fluegel L."/>
            <person name="Davis C.M."/>
            <person name="Simpson J.R."/>
            <person name="Lauterbach L."/>
            <person name="Steele A.D."/>
            <person name="Gui C."/>
            <person name="Meng S."/>
            <person name="Li G."/>
            <person name="Viehrig K."/>
            <person name="Ye F."/>
            <person name="Su P."/>
            <person name="Kiefer A.F."/>
            <person name="Nichols A."/>
            <person name="Cepeda A.J."/>
            <person name="Yan W."/>
            <person name="Fan B."/>
            <person name="Jiang Y."/>
            <person name="Adhikari A."/>
            <person name="Zheng C.-J."/>
            <person name="Schuster L."/>
            <person name="Cowan T.M."/>
            <person name="Smanski M.J."/>
            <person name="Chevrette M.G."/>
            <person name="De Carvalho L.P.S."/>
            <person name="Shen B."/>
        </authorList>
    </citation>
    <scope>NUCLEOTIDE SEQUENCE [LARGE SCALE GENOMIC DNA]</scope>
    <source>
        <strain evidence="1 2">NPDC006286</strain>
    </source>
</reference>
<evidence type="ECO:0000313" key="2">
    <source>
        <dbReference type="Proteomes" id="UP001550348"/>
    </source>
</evidence>
<name>A0ABV2VBZ3_9ACTN</name>
<evidence type="ECO:0000313" key="1">
    <source>
        <dbReference type="EMBL" id="MEU0150325.1"/>
    </source>
</evidence>
<evidence type="ECO:0008006" key="3">
    <source>
        <dbReference type="Google" id="ProtNLM"/>
    </source>
</evidence>
<sequence length="346" mass="38119">MDLMTVEGWGTSYFAGPGVTKGTWWPVGRYRVEHDRLKQVLAQSARYHARQAIELFVGDDQDVLTQAAVSAGCAVELLAKAFLASVEHGLLAEKGDRDTVLILSGNANLTSARITEMKTVGAMEALKIAKHLHPSLPFNVQSDQVVLRVRNAAAHMGLVLPEELRAAIAVMCRLVDGLLPALSLERDEYWGSHAIGVVDEILDQAKSEVRRTVAAKIAAAERRFATLVSGLDAAGRTVVLAALSRRDPNTFADHNEPKECPACEQQGWLVCHVDESQPEVAYGGGGTPHTFATRLAYPFIFECLVCELELEDEELLEVDFPMEIELEPNHDPYADYEPDEDWFRGR</sequence>
<proteinExistence type="predicted"/>
<accession>A0ABV2VBZ3</accession>
<dbReference type="Proteomes" id="UP001550348">
    <property type="component" value="Unassembled WGS sequence"/>
</dbReference>
<gene>
    <name evidence="1" type="ORF">ABZ071_00020</name>
</gene>
<dbReference type="RefSeq" id="WP_355662582.1">
    <property type="nucleotide sequence ID" value="NZ_JBEXRX010000001.1"/>
</dbReference>
<comment type="caution">
    <text evidence="1">The sequence shown here is derived from an EMBL/GenBank/DDBJ whole genome shotgun (WGS) entry which is preliminary data.</text>
</comment>
<keyword evidence="2" id="KW-1185">Reference proteome</keyword>
<dbReference type="EMBL" id="JBEXRX010000001">
    <property type="protein sequence ID" value="MEU0150325.1"/>
    <property type="molecule type" value="Genomic_DNA"/>
</dbReference>